<evidence type="ECO:0000256" key="3">
    <source>
        <dbReference type="ARBA" id="ARBA00022729"/>
    </source>
</evidence>
<dbReference type="AlphaFoldDB" id="A0A6M4IXJ7"/>
<accession>A0A6M4IXJ7</accession>
<keyword evidence="4" id="KW-0472">Membrane</keyword>
<keyword evidence="5" id="KW-0998">Cell outer membrane</keyword>
<dbReference type="GO" id="GO:0009279">
    <property type="term" value="C:cell outer membrane"/>
    <property type="evidence" value="ECO:0007669"/>
    <property type="project" value="UniProtKB-SubCell"/>
</dbReference>
<dbReference type="KEGG" id="ggr:HKW67_15965"/>
<feature type="signal peptide" evidence="6">
    <location>
        <begin position="1"/>
        <end position="23"/>
    </location>
</feature>
<gene>
    <name evidence="8" type="ORF">HKW67_15965</name>
</gene>
<evidence type="ECO:0000259" key="7">
    <source>
        <dbReference type="Pfam" id="PF07980"/>
    </source>
</evidence>
<evidence type="ECO:0000256" key="1">
    <source>
        <dbReference type="ARBA" id="ARBA00004442"/>
    </source>
</evidence>
<evidence type="ECO:0000313" key="9">
    <source>
        <dbReference type="Proteomes" id="UP000500938"/>
    </source>
</evidence>
<reference evidence="8 9" key="1">
    <citation type="submission" date="2020-05" db="EMBL/GenBank/DDBJ databases">
        <title>Complete genome sequence of Gemmatimonas greenlandica TET16.</title>
        <authorList>
            <person name="Zeng Y."/>
        </authorList>
    </citation>
    <scope>NUCLEOTIDE SEQUENCE [LARGE SCALE GENOMIC DNA]</scope>
    <source>
        <strain evidence="8 9">TET16</strain>
    </source>
</reference>
<evidence type="ECO:0000256" key="6">
    <source>
        <dbReference type="SAM" id="SignalP"/>
    </source>
</evidence>
<feature type="chain" id="PRO_5026992147" evidence="6">
    <location>
        <begin position="24"/>
        <end position="408"/>
    </location>
</feature>
<dbReference type="Proteomes" id="UP000500938">
    <property type="component" value="Chromosome"/>
</dbReference>
<feature type="domain" description="RagB/SusD" evidence="7">
    <location>
        <begin position="307"/>
        <end position="378"/>
    </location>
</feature>
<organism evidence="8 9">
    <name type="scientific">Gemmatimonas groenlandica</name>
    <dbReference type="NCBI Taxonomy" id="2732249"/>
    <lineage>
        <taxon>Bacteria</taxon>
        <taxon>Pseudomonadati</taxon>
        <taxon>Gemmatimonadota</taxon>
        <taxon>Gemmatimonadia</taxon>
        <taxon>Gemmatimonadales</taxon>
        <taxon>Gemmatimonadaceae</taxon>
        <taxon>Gemmatimonas</taxon>
    </lineage>
</organism>
<dbReference type="SUPFAM" id="SSF48452">
    <property type="entry name" value="TPR-like"/>
    <property type="match status" value="1"/>
</dbReference>
<dbReference type="InterPro" id="IPR011990">
    <property type="entry name" value="TPR-like_helical_dom_sf"/>
</dbReference>
<evidence type="ECO:0000256" key="4">
    <source>
        <dbReference type="ARBA" id="ARBA00023136"/>
    </source>
</evidence>
<comment type="similarity">
    <text evidence="2">Belongs to the SusD family.</text>
</comment>
<evidence type="ECO:0000256" key="5">
    <source>
        <dbReference type="ARBA" id="ARBA00023237"/>
    </source>
</evidence>
<keyword evidence="3 6" id="KW-0732">Signal</keyword>
<protein>
    <submittedName>
        <fullName evidence="8">RagB/SusD family nutrient uptake outer membrane protein</fullName>
    </submittedName>
</protein>
<sequence length="408" mass="43870">MPTMTALSPMARRAVPAVSIALAALLGGCDLKVTNPGPLLDSDLNNASAVPALVNGMGGDLSNAIGNYLTRGSLAGLELRHSGNFAAERKFAAGDIAPEDVNGDWARMHTARYVAEVGLERMKTVLGTAFETNANTPRAYLYAGFANRFLGENVCNAVFDGGPALPSSTHFVRAESLFTRALTIARALNNTALTNAALAGRAQVYANQGKWTEAAADAALVPVSFRHNAVFSVNTTRENMDLATQTISRREVTVWNTVWVADRDPRVLYDTVKTGTTITKGQDGTTNFFRQRKYITLGDPVALAKGTEMLLIRAEAALRANDLTNAMLFINQGRAAASLTPLAATTVTEAYTHLMRERGAVLWLEGRRLFDLRRWLAEGRNTSLQGRSTCIPISLEERGANPNVSGAQ</sequence>
<dbReference type="Gene3D" id="1.25.40.390">
    <property type="match status" value="1"/>
</dbReference>
<dbReference type="EMBL" id="CP053085">
    <property type="protein sequence ID" value="QJR36901.1"/>
    <property type="molecule type" value="Genomic_DNA"/>
</dbReference>
<keyword evidence="9" id="KW-1185">Reference proteome</keyword>
<proteinExistence type="inferred from homology"/>
<dbReference type="InterPro" id="IPR012944">
    <property type="entry name" value="SusD_RagB_dom"/>
</dbReference>
<dbReference type="RefSeq" id="WP_171226334.1">
    <property type="nucleotide sequence ID" value="NZ_CP053085.1"/>
</dbReference>
<evidence type="ECO:0000256" key="2">
    <source>
        <dbReference type="ARBA" id="ARBA00006275"/>
    </source>
</evidence>
<comment type="subcellular location">
    <subcellularLocation>
        <location evidence="1">Cell outer membrane</location>
    </subcellularLocation>
</comment>
<name>A0A6M4IXJ7_9BACT</name>
<dbReference type="Pfam" id="PF07980">
    <property type="entry name" value="SusD_RagB"/>
    <property type="match status" value="1"/>
</dbReference>
<evidence type="ECO:0000313" key="8">
    <source>
        <dbReference type="EMBL" id="QJR36901.1"/>
    </source>
</evidence>